<dbReference type="InterPro" id="IPR016181">
    <property type="entry name" value="Acyl_CoA_acyltransferase"/>
</dbReference>
<evidence type="ECO:0000313" key="2">
    <source>
        <dbReference type="EMBL" id="MQO56629.1"/>
    </source>
</evidence>
<evidence type="ECO:0000313" key="3">
    <source>
        <dbReference type="Proteomes" id="UP000358159"/>
    </source>
</evidence>
<sequence>MWSFEIYNDWKEIWSETFLMKWNHIYESSPFSHVFFHPAVARIWIDTYMPLRKITPIFVWGRYKDIEVFLPLVLWQKNWKQAFMKSIVSVGYSDYDYHDPLFSKMISDDEKEAFWVDLFESLKIYHADEVCLEGIRSDIISSDPNWIKGEICPCLNLSDMSDDSDLLSFLNTKLRGDIRRQIRRLNEIAELKFKEYNSIGEVPVELFEEFLKVHTLRWPHAYKAPLFHKNLLGLCGINGPVHFSTLSVGDVVVAWHLGFEDDSTYYYYMPAGNPEYQKYSPVKIHLYYLICRAIKKGLVKYDHLRGDETYKSGWADGSIYVNSLRQFNSSLSTNMKRSLLKFRSVIS</sequence>
<gene>
    <name evidence="2" type="ORF">F7D42_13195</name>
</gene>
<dbReference type="SUPFAM" id="SSF55729">
    <property type="entry name" value="Acyl-CoA N-acyltransferases (Nat)"/>
    <property type="match status" value="1"/>
</dbReference>
<dbReference type="Pfam" id="PF13480">
    <property type="entry name" value="Acetyltransf_6"/>
    <property type="match status" value="1"/>
</dbReference>
<organism evidence="2 3">
    <name type="scientific">Segatella copri</name>
    <dbReference type="NCBI Taxonomy" id="165179"/>
    <lineage>
        <taxon>Bacteria</taxon>
        <taxon>Pseudomonadati</taxon>
        <taxon>Bacteroidota</taxon>
        <taxon>Bacteroidia</taxon>
        <taxon>Bacteroidales</taxon>
        <taxon>Prevotellaceae</taxon>
        <taxon>Segatella</taxon>
    </lineage>
</organism>
<dbReference type="InterPro" id="IPR038740">
    <property type="entry name" value="BioF2-like_GNAT_dom"/>
</dbReference>
<dbReference type="RefSeq" id="WP_153094296.1">
    <property type="nucleotide sequence ID" value="NZ_VZAK01000063.1"/>
</dbReference>
<dbReference type="EMBL" id="VZAZ01000068">
    <property type="protein sequence ID" value="MQO56629.1"/>
    <property type="molecule type" value="Genomic_DNA"/>
</dbReference>
<dbReference type="AlphaFoldDB" id="A0A6A7VPF5"/>
<accession>A0A6A7VPF5</accession>
<feature type="domain" description="BioF2-like acetyltransferase" evidence="1">
    <location>
        <begin position="173"/>
        <end position="312"/>
    </location>
</feature>
<comment type="caution">
    <text evidence="2">The sequence shown here is derived from an EMBL/GenBank/DDBJ whole genome shotgun (WGS) entry which is preliminary data.</text>
</comment>
<dbReference type="Proteomes" id="UP000358159">
    <property type="component" value="Unassembled WGS sequence"/>
</dbReference>
<protein>
    <submittedName>
        <fullName evidence="2">GNAT family N-acetyltransferase</fullName>
    </submittedName>
</protein>
<proteinExistence type="predicted"/>
<name>A0A6A7VPF5_9BACT</name>
<reference evidence="2 3" key="1">
    <citation type="submission" date="2019-09" db="EMBL/GenBank/DDBJ databases">
        <title>Distinct polysaccharide growth profiles of human intestinal Prevotella copri isolates.</title>
        <authorList>
            <person name="Fehlner-Peach H."/>
            <person name="Magnabosco C."/>
            <person name="Raghavan V."/>
            <person name="Scher J.U."/>
            <person name="Tett A."/>
            <person name="Cox L.M."/>
            <person name="Gottsegen C."/>
            <person name="Watters A."/>
            <person name="Wiltshire- Gordon J.D."/>
            <person name="Segata N."/>
            <person name="Bonneau R."/>
            <person name="Littman D.R."/>
        </authorList>
    </citation>
    <scope>NUCLEOTIDE SEQUENCE [LARGE SCALE GENOMIC DNA]</scope>
    <source>
        <strain evidence="2 3">BVe41219</strain>
    </source>
</reference>
<keyword evidence="2" id="KW-0808">Transferase</keyword>
<dbReference type="GO" id="GO:0016740">
    <property type="term" value="F:transferase activity"/>
    <property type="evidence" value="ECO:0007669"/>
    <property type="project" value="UniProtKB-KW"/>
</dbReference>
<dbReference type="Gene3D" id="3.40.630.30">
    <property type="match status" value="1"/>
</dbReference>
<evidence type="ECO:0000259" key="1">
    <source>
        <dbReference type="Pfam" id="PF13480"/>
    </source>
</evidence>